<proteinExistence type="predicted"/>
<evidence type="ECO:0000313" key="1">
    <source>
        <dbReference type="EMBL" id="GAA2637194.1"/>
    </source>
</evidence>
<protein>
    <submittedName>
        <fullName evidence="1">Uncharacterized protein</fullName>
    </submittedName>
</protein>
<comment type="caution">
    <text evidence="1">The sequence shown here is derived from an EMBL/GenBank/DDBJ whole genome shotgun (WGS) entry which is preliminary data.</text>
</comment>
<gene>
    <name evidence="1" type="ORF">GCM10010307_34540</name>
</gene>
<evidence type="ECO:0000313" key="2">
    <source>
        <dbReference type="Proteomes" id="UP001500151"/>
    </source>
</evidence>
<sequence length="161" mass="16844">MAADHLGRLGLGGAVTTLRGVPAVLVDGLLEDVVPDDVEQVAGPEDDRGQPLLERGRLLGAEQPPAAQLTAQLLHPVVPRPRRIAVVRADAAPQRIVLLGRGVRPERGMCSVGGDQQLRRGEQVRYAARGAGAVPGVVVQRPSGIGAQVADGLAQRVAYVR</sequence>
<dbReference type="EMBL" id="BAAASJ010000033">
    <property type="protein sequence ID" value="GAA2637194.1"/>
    <property type="molecule type" value="Genomic_DNA"/>
</dbReference>
<accession>A0ABN3QXC1</accession>
<name>A0ABN3QXC1_9ACTN</name>
<reference evidence="1 2" key="1">
    <citation type="journal article" date="2019" name="Int. J. Syst. Evol. Microbiol.">
        <title>The Global Catalogue of Microorganisms (GCM) 10K type strain sequencing project: providing services to taxonomists for standard genome sequencing and annotation.</title>
        <authorList>
            <consortium name="The Broad Institute Genomics Platform"/>
            <consortium name="The Broad Institute Genome Sequencing Center for Infectious Disease"/>
            <person name="Wu L."/>
            <person name="Ma J."/>
        </authorList>
    </citation>
    <scope>NUCLEOTIDE SEQUENCE [LARGE SCALE GENOMIC DNA]</scope>
    <source>
        <strain evidence="1 2">JCM 4524</strain>
    </source>
</reference>
<organism evidence="1 2">
    <name type="scientific">Streptomyces vastus</name>
    <dbReference type="NCBI Taxonomy" id="285451"/>
    <lineage>
        <taxon>Bacteria</taxon>
        <taxon>Bacillati</taxon>
        <taxon>Actinomycetota</taxon>
        <taxon>Actinomycetes</taxon>
        <taxon>Kitasatosporales</taxon>
        <taxon>Streptomycetaceae</taxon>
        <taxon>Streptomyces</taxon>
    </lineage>
</organism>
<dbReference type="Proteomes" id="UP001500151">
    <property type="component" value="Unassembled WGS sequence"/>
</dbReference>
<keyword evidence="2" id="KW-1185">Reference proteome</keyword>